<sequence>MEKLSSCVFLLVAIFLVQNVALAVWPTLSFCGRDEPSEDRDSNNTVNLTMDDENYCIPTDIPKLNAKSTYYLRSRERFYVNISGVFGGSGAVEVEAVQQQADVGVLRNSCILAEDDKYFVKFFIDEDAVIAPENRLFYLNIGTVERRFLFQFYPTGLNLADQRPLQTTYTVDELPLPILSVLVLSEDNKTVSIFDYKVCKVEGNTYTLIEGSLVFDTTSLEGICNTFDLDEGLLRAGNLKLSPKGDLVDLLFEDSPSIRIVAVPGNCNDSELQDSAQVITIARFATTSSTTMQTPTPTSGGTDSTNTPTGNGGLSAGAIAGIVIASTIIGVGFLVAVILAAVILVLKRPEWFKTIRRPPTETVLSHVSPSDPEAAVEQPKDTTEEIGEHIHVPRVSLPE</sequence>
<feature type="region of interest" description="Disordered" evidence="1">
    <location>
        <begin position="289"/>
        <end position="309"/>
    </location>
</feature>
<reference evidence="4" key="1">
    <citation type="submission" date="2023-03" db="EMBL/GenBank/DDBJ databases">
        <authorList>
            <person name="Steffen K."/>
            <person name="Cardenas P."/>
        </authorList>
    </citation>
    <scope>NUCLEOTIDE SEQUENCE</scope>
</reference>
<dbReference type="EMBL" id="CASHTH010001151">
    <property type="protein sequence ID" value="CAI8012093.1"/>
    <property type="molecule type" value="Genomic_DNA"/>
</dbReference>
<evidence type="ECO:0000256" key="1">
    <source>
        <dbReference type="SAM" id="MobiDB-lite"/>
    </source>
</evidence>
<evidence type="ECO:0000313" key="5">
    <source>
        <dbReference type="Proteomes" id="UP001174909"/>
    </source>
</evidence>
<evidence type="ECO:0000256" key="2">
    <source>
        <dbReference type="SAM" id="Phobius"/>
    </source>
</evidence>
<dbReference type="AlphaFoldDB" id="A0AA35RJX0"/>
<feature type="signal peptide" evidence="3">
    <location>
        <begin position="1"/>
        <end position="23"/>
    </location>
</feature>
<feature type="chain" id="PRO_5041390778" evidence="3">
    <location>
        <begin position="24"/>
        <end position="399"/>
    </location>
</feature>
<gene>
    <name evidence="4" type="ORF">GBAR_LOCUS7759</name>
</gene>
<comment type="caution">
    <text evidence="4">The sequence shown here is derived from an EMBL/GenBank/DDBJ whole genome shotgun (WGS) entry which is preliminary data.</text>
</comment>
<dbReference type="Proteomes" id="UP001174909">
    <property type="component" value="Unassembled WGS sequence"/>
</dbReference>
<proteinExistence type="predicted"/>
<evidence type="ECO:0000256" key="3">
    <source>
        <dbReference type="SAM" id="SignalP"/>
    </source>
</evidence>
<name>A0AA35RJX0_GEOBA</name>
<keyword evidence="2" id="KW-0812">Transmembrane</keyword>
<organism evidence="4 5">
    <name type="scientific">Geodia barretti</name>
    <name type="common">Barrett's horny sponge</name>
    <dbReference type="NCBI Taxonomy" id="519541"/>
    <lineage>
        <taxon>Eukaryota</taxon>
        <taxon>Metazoa</taxon>
        <taxon>Porifera</taxon>
        <taxon>Demospongiae</taxon>
        <taxon>Heteroscleromorpha</taxon>
        <taxon>Tetractinellida</taxon>
        <taxon>Astrophorina</taxon>
        <taxon>Geodiidae</taxon>
        <taxon>Geodia</taxon>
    </lineage>
</organism>
<evidence type="ECO:0000313" key="4">
    <source>
        <dbReference type="EMBL" id="CAI8012093.1"/>
    </source>
</evidence>
<protein>
    <submittedName>
        <fullName evidence="4">Uncharacterized protein</fullName>
    </submittedName>
</protein>
<keyword evidence="2" id="KW-1133">Transmembrane helix</keyword>
<feature type="transmembrane region" description="Helical" evidence="2">
    <location>
        <begin position="318"/>
        <end position="346"/>
    </location>
</feature>
<keyword evidence="3" id="KW-0732">Signal</keyword>
<feature type="region of interest" description="Disordered" evidence="1">
    <location>
        <begin position="362"/>
        <end position="383"/>
    </location>
</feature>
<keyword evidence="2" id="KW-0472">Membrane</keyword>
<keyword evidence="5" id="KW-1185">Reference proteome</keyword>
<accession>A0AA35RJX0</accession>